<dbReference type="InterPro" id="IPR015943">
    <property type="entry name" value="WD40/YVTN_repeat-like_dom_sf"/>
</dbReference>
<organism evidence="5 6">
    <name type="scientific">Fodinibius salinus</name>
    <dbReference type="NCBI Taxonomy" id="860790"/>
    <lineage>
        <taxon>Bacteria</taxon>
        <taxon>Pseudomonadati</taxon>
        <taxon>Balneolota</taxon>
        <taxon>Balneolia</taxon>
        <taxon>Balneolales</taxon>
        <taxon>Balneolaceae</taxon>
        <taxon>Fodinibius</taxon>
    </lineage>
</organism>
<keyword evidence="3" id="KW-1133">Transmembrane helix</keyword>
<protein>
    <recommendedName>
        <fullName evidence="7">Repeat domain-containing protein</fullName>
    </recommendedName>
</protein>
<keyword evidence="4" id="KW-0472">Membrane</keyword>
<dbReference type="PANTHER" id="PTHR21419">
    <property type="match status" value="1"/>
</dbReference>
<dbReference type="Proteomes" id="UP000324595">
    <property type="component" value="Unassembled WGS sequence"/>
</dbReference>
<dbReference type="GO" id="GO:0016020">
    <property type="term" value="C:membrane"/>
    <property type="evidence" value="ECO:0007669"/>
    <property type="project" value="UniProtKB-SubCell"/>
</dbReference>
<evidence type="ECO:0000256" key="2">
    <source>
        <dbReference type="ARBA" id="ARBA00022692"/>
    </source>
</evidence>
<dbReference type="RefSeq" id="WP_148899812.1">
    <property type="nucleotide sequence ID" value="NZ_VNHY01000005.1"/>
</dbReference>
<reference evidence="5 6" key="1">
    <citation type="submission" date="2019-07" db="EMBL/GenBank/DDBJ databases">
        <title>Genomic Encyclopedia of Archaeal and Bacterial Type Strains, Phase II (KMG-II): from individual species to whole genera.</title>
        <authorList>
            <person name="Goeker M."/>
        </authorList>
    </citation>
    <scope>NUCLEOTIDE SEQUENCE [LARGE SCALE GENOMIC DNA]</scope>
    <source>
        <strain evidence="5 6">DSM 21935</strain>
    </source>
</reference>
<keyword evidence="6" id="KW-1185">Reference proteome</keyword>
<name>A0A5D3YHE5_9BACT</name>
<sequence length="881" mass="96921">MNQSKLSSLLIFFLILIYGCSSLPDQPWPAAVPDKTSFVIIPAKDATLNSVLSSSYTPFLDDITSSAIPLLSRIDSTATSPITLDAITLYPGSGDRLQTVWITQTSNNFLKKLEENFYQKFAQNEYYFGNIIIHKLSLQQRTLFAAQLKNNLLLSESSLAIEEAIRAYTGDVPRAKLDSLSLSPGRIVMNTPSLDRWARQLTKVGYRPLLKKALDGTKPTLLSINTEGEKQNIQFSGTLPLNKNIPSDIVAAFSSENAPISLDKYISSNVAAFGLFRMAPQTAAPRSLADTTKLDSLFLTNNQRYSNIANTLSSEFALLTYAKSGFLTTGEHVFVRKTKDASTLRKRLRELANAGHIQPREGTYFVQSRALSNMIGSPLCGFQSFYLDVTGEGVIISKRKGLVEMISSDRNRRRTMYYEQSFREIKNDLPQRISGLFVTSEDFYPFIEPFLAPDNYVDVITSKFDRMAASAKLDSSQKNLDFNLKTFQTEDRNAPYREKWLFPTGSDISGKPVLADIGGSEQKEIIFVTKAGKLYALAADGTVVMQGNTGSDEPIGSPTVYDWYSTNQNVILVTAGNKVYGWNDNGQPLPKFPFQLSEKITAPLVVNDIDKDGLPNALVATANRKLHALNGRGEDISGWPVTTNAKIIHTPAVEEIPGGTSVLANSQNGLYAWSADGSLRKNFPKFINASLNGSPAIYNNNILGNAADGNLYAIGPKKLFADSLNVLETASDSSNIEAVYTSGSPLLGTPSVHNLTVNTEEQQYREPMILTMSSNGSVFLLNTQGQLRFTQNMGQPAASSFSPFITDIDSNNKDDLVALANFGRLYVWEVQSGKRIYSVPTSGMQHPIIADIDGDGYKELMAQTREGLRCWTIFGSENSDQ</sequence>
<dbReference type="SUPFAM" id="SSF50998">
    <property type="entry name" value="Quinoprotein alcohol dehydrogenase-like"/>
    <property type="match status" value="1"/>
</dbReference>
<evidence type="ECO:0000256" key="3">
    <source>
        <dbReference type="ARBA" id="ARBA00022989"/>
    </source>
</evidence>
<dbReference type="OrthoDB" id="1093345at2"/>
<accession>A0A5D3YHE5</accession>
<dbReference type="PANTHER" id="PTHR21419:SF23">
    <property type="entry name" value="PROTEIN DEFECTIVE IN EXINE FORMATION 1"/>
    <property type="match status" value="1"/>
</dbReference>
<comment type="caution">
    <text evidence="5">The sequence shown here is derived from an EMBL/GenBank/DDBJ whole genome shotgun (WGS) entry which is preliminary data.</text>
</comment>
<evidence type="ECO:0000313" key="6">
    <source>
        <dbReference type="Proteomes" id="UP000324595"/>
    </source>
</evidence>
<dbReference type="InterPro" id="IPR011047">
    <property type="entry name" value="Quinoprotein_ADH-like_sf"/>
</dbReference>
<evidence type="ECO:0000313" key="5">
    <source>
        <dbReference type="EMBL" id="TYP91669.1"/>
    </source>
</evidence>
<proteinExistence type="predicted"/>
<dbReference type="AlphaFoldDB" id="A0A5D3YHE5"/>
<gene>
    <name evidence="5" type="ORF">LX73_2493</name>
</gene>
<dbReference type="EMBL" id="VNHY01000005">
    <property type="protein sequence ID" value="TYP91669.1"/>
    <property type="molecule type" value="Genomic_DNA"/>
</dbReference>
<dbReference type="Gene3D" id="2.130.10.10">
    <property type="entry name" value="YVTN repeat-like/Quinoprotein amine dehydrogenase"/>
    <property type="match status" value="1"/>
</dbReference>
<evidence type="ECO:0000256" key="1">
    <source>
        <dbReference type="ARBA" id="ARBA00004167"/>
    </source>
</evidence>
<keyword evidence="2" id="KW-0812">Transmembrane</keyword>
<evidence type="ECO:0000256" key="4">
    <source>
        <dbReference type="ARBA" id="ARBA00023136"/>
    </source>
</evidence>
<dbReference type="PROSITE" id="PS51257">
    <property type="entry name" value="PROKAR_LIPOPROTEIN"/>
    <property type="match status" value="1"/>
</dbReference>
<dbReference type="InterPro" id="IPR045232">
    <property type="entry name" value="FAM234"/>
</dbReference>
<comment type="subcellular location">
    <subcellularLocation>
        <location evidence="1">Membrane</location>
        <topology evidence="1">Single-pass membrane protein</topology>
    </subcellularLocation>
</comment>
<evidence type="ECO:0008006" key="7">
    <source>
        <dbReference type="Google" id="ProtNLM"/>
    </source>
</evidence>